<evidence type="ECO:0000256" key="3">
    <source>
        <dbReference type="ARBA" id="ARBA00022840"/>
    </source>
</evidence>
<feature type="binding site" evidence="5">
    <location>
        <begin position="69"/>
        <end position="74"/>
    </location>
    <ligand>
        <name>ATP</name>
        <dbReference type="ChEBI" id="CHEBI:30616"/>
    </ligand>
</feature>
<dbReference type="GO" id="GO:0036402">
    <property type="term" value="F:proteasome-activating activity"/>
    <property type="evidence" value="ECO:0007669"/>
    <property type="project" value="UniProtKB-UniRule"/>
</dbReference>
<dbReference type="Gene3D" id="1.10.8.10">
    <property type="entry name" value="DNA helicase RuvA subunit, C-terminal domain"/>
    <property type="match status" value="1"/>
</dbReference>
<dbReference type="GO" id="GO:0008233">
    <property type="term" value="F:peptidase activity"/>
    <property type="evidence" value="ECO:0007669"/>
    <property type="project" value="UniProtKB-KW"/>
</dbReference>
<dbReference type="NCBIfam" id="TIGR00390">
    <property type="entry name" value="hslU"/>
    <property type="match status" value="1"/>
</dbReference>
<dbReference type="InterPro" id="IPR027417">
    <property type="entry name" value="P-loop_NTPase"/>
</dbReference>
<keyword evidence="3 5" id="KW-0067">ATP-binding</keyword>
<feature type="domain" description="Clp ATPase C-terminal" evidence="7">
    <location>
        <begin position="359"/>
        <end position="457"/>
    </location>
</feature>
<dbReference type="SUPFAM" id="SSF52540">
    <property type="entry name" value="P-loop containing nucleoside triphosphate hydrolases"/>
    <property type="match status" value="1"/>
</dbReference>
<dbReference type="GO" id="GO:0016887">
    <property type="term" value="F:ATP hydrolysis activity"/>
    <property type="evidence" value="ECO:0007669"/>
    <property type="project" value="InterPro"/>
</dbReference>
<evidence type="ECO:0000259" key="7">
    <source>
        <dbReference type="SMART" id="SM01086"/>
    </source>
</evidence>
<keyword evidence="8" id="KW-0645">Protease</keyword>
<dbReference type="PROSITE" id="PS51419">
    <property type="entry name" value="RAB"/>
    <property type="match status" value="1"/>
</dbReference>
<evidence type="ECO:0000259" key="6">
    <source>
        <dbReference type="SMART" id="SM00382"/>
    </source>
</evidence>
<dbReference type="FunFam" id="3.40.50.300:FF:000220">
    <property type="entry name" value="ATP-dependent protease ATPase subunit HslU"/>
    <property type="match status" value="1"/>
</dbReference>
<organism evidence="8 9">
    <name type="scientific">Fervidobacterium pennivorans</name>
    <dbReference type="NCBI Taxonomy" id="93466"/>
    <lineage>
        <taxon>Bacteria</taxon>
        <taxon>Thermotogati</taxon>
        <taxon>Thermotogota</taxon>
        <taxon>Thermotogae</taxon>
        <taxon>Thermotogales</taxon>
        <taxon>Fervidobacteriaceae</taxon>
        <taxon>Fervidobacterium</taxon>
    </lineage>
</organism>
<sequence>MSNFSNQTSFDNLTPRQIVAELDKYIIGQYEAKKAVAIAIRNRIRRQKLPEEWRKEVIPKNILLIGPTGVGKTEIARRLAQLSGSPFLKVEATKFTEVGYVGKNVDSMIRDLVEIAVNMVKQEKIKEVEPKVKDLVEERILEALVPSKKQNIPFANIFGFQAAFQGQQEQPEEVDIRRKRAELREKLRNGELEDMEIEIDVEVSQPGVGFIGMPDMEDMGIDFSQILGNILPKQKKKRRMKISEARRILTPIESEKLIDMDEVIQKALTLAQERGIIFIDELDKIAATGQGHGPDVSRQGVQRDLLPIVEGTTVTTRYGPVRTDYILFIGAGAFHMSKPSDLIPELQGRFPIRVELEPLKEEDFVRILTEPENALLKQYKALLYTEGVELDFTDDAISEIAKIAYKLNEKMENIGARRLYTVVEKLLEDIMFEAPEVEKRIVIDKDYVTKKLGSIVEDENAAAYIL</sequence>
<dbReference type="Pfam" id="PF10431">
    <property type="entry name" value="ClpB_D2-small"/>
    <property type="match status" value="1"/>
</dbReference>
<dbReference type="Gene3D" id="1.10.8.60">
    <property type="match status" value="1"/>
</dbReference>
<name>A0A172T1D2_FERPE</name>
<keyword evidence="8" id="KW-0378">Hydrolase</keyword>
<keyword evidence="5" id="KW-0963">Cytoplasm</keyword>
<comment type="similarity">
    <text evidence="1 5">Belongs to the ClpX chaperone family. HslU subfamily.</text>
</comment>
<accession>A0A172T1D2</accession>
<dbReference type="Pfam" id="PF07724">
    <property type="entry name" value="AAA_2"/>
    <property type="match status" value="1"/>
</dbReference>
<dbReference type="PANTHER" id="PTHR48102:SF3">
    <property type="entry name" value="ATP-DEPENDENT PROTEASE ATPASE SUBUNIT HSLU"/>
    <property type="match status" value="1"/>
</dbReference>
<dbReference type="EMBL" id="CP011393">
    <property type="protein sequence ID" value="ANE40800.1"/>
    <property type="molecule type" value="Genomic_DNA"/>
</dbReference>
<dbReference type="PANTHER" id="PTHR48102">
    <property type="entry name" value="ATP-DEPENDENT CLP PROTEASE ATP-BINDING SUBUNIT CLPX-LIKE, MITOCHONDRIAL-RELATED"/>
    <property type="match status" value="1"/>
</dbReference>
<dbReference type="InterPro" id="IPR004491">
    <property type="entry name" value="HslU"/>
</dbReference>
<gene>
    <name evidence="5" type="primary">hslU</name>
    <name evidence="8" type="ORF">JM64_01310</name>
</gene>
<dbReference type="CDD" id="cd19498">
    <property type="entry name" value="RecA-like_HslU"/>
    <property type="match status" value="1"/>
</dbReference>
<dbReference type="InterPro" id="IPR050052">
    <property type="entry name" value="ATP-dep_Clp_protease_ClpX"/>
</dbReference>
<keyword evidence="4 5" id="KW-0143">Chaperone</keyword>
<evidence type="ECO:0000256" key="1">
    <source>
        <dbReference type="ARBA" id="ARBA00009771"/>
    </source>
</evidence>
<dbReference type="SMART" id="SM01086">
    <property type="entry name" value="ClpB_D2-small"/>
    <property type="match status" value="1"/>
</dbReference>
<feature type="binding site" evidence="5">
    <location>
        <position position="417"/>
    </location>
    <ligand>
        <name>ATP</name>
        <dbReference type="ChEBI" id="CHEBI:30616"/>
    </ligand>
</feature>
<dbReference type="SMART" id="SM00382">
    <property type="entry name" value="AAA"/>
    <property type="match status" value="1"/>
</dbReference>
<evidence type="ECO:0000256" key="2">
    <source>
        <dbReference type="ARBA" id="ARBA00022741"/>
    </source>
</evidence>
<keyword evidence="2 5" id="KW-0547">Nucleotide-binding</keyword>
<dbReference type="InterPro" id="IPR003959">
    <property type="entry name" value="ATPase_AAA_core"/>
</dbReference>
<dbReference type="NCBIfam" id="NF003544">
    <property type="entry name" value="PRK05201.1"/>
    <property type="match status" value="1"/>
</dbReference>
<dbReference type="GO" id="GO:0005524">
    <property type="term" value="F:ATP binding"/>
    <property type="evidence" value="ECO:0007669"/>
    <property type="project" value="UniProtKB-UniRule"/>
</dbReference>
<evidence type="ECO:0000313" key="8">
    <source>
        <dbReference type="EMBL" id="ANE40800.1"/>
    </source>
</evidence>
<reference evidence="8 9" key="1">
    <citation type="submission" date="2014-08" db="EMBL/GenBank/DDBJ databases">
        <title>Fervidobacterium pennivorans DYC genome.</title>
        <authorList>
            <person name="Wushke S."/>
        </authorList>
    </citation>
    <scope>NUCLEOTIDE SEQUENCE [LARGE SCALE GENOMIC DNA]</scope>
    <source>
        <strain evidence="8 9">DYC</strain>
    </source>
</reference>
<dbReference type="Pfam" id="PF00004">
    <property type="entry name" value="AAA"/>
    <property type="match status" value="1"/>
</dbReference>
<evidence type="ECO:0000313" key="9">
    <source>
        <dbReference type="Proteomes" id="UP000077096"/>
    </source>
</evidence>
<protein>
    <recommendedName>
        <fullName evidence="5">ATP-dependent protease ATPase subunit HslU</fullName>
    </recommendedName>
    <alternativeName>
        <fullName evidence="5">Unfoldase HslU</fullName>
    </alternativeName>
</protein>
<dbReference type="HAMAP" id="MF_00249">
    <property type="entry name" value="HslU"/>
    <property type="match status" value="1"/>
</dbReference>
<feature type="binding site" evidence="5">
    <location>
        <position position="27"/>
    </location>
    <ligand>
        <name>ATP</name>
        <dbReference type="ChEBI" id="CHEBI:30616"/>
    </ligand>
</feature>
<dbReference type="InterPro" id="IPR019489">
    <property type="entry name" value="Clp_ATPase_C"/>
</dbReference>
<dbReference type="AlphaFoldDB" id="A0A172T1D2"/>
<feature type="binding site" evidence="5">
    <location>
        <position position="280"/>
    </location>
    <ligand>
        <name>ATP</name>
        <dbReference type="ChEBI" id="CHEBI:30616"/>
    </ligand>
</feature>
<dbReference type="KEGG" id="fng:JM64_01310"/>
<comment type="subcellular location">
    <subcellularLocation>
        <location evidence="5">Cytoplasm</location>
    </subcellularLocation>
</comment>
<dbReference type="GO" id="GO:0043335">
    <property type="term" value="P:protein unfolding"/>
    <property type="evidence" value="ECO:0007669"/>
    <property type="project" value="UniProtKB-UniRule"/>
</dbReference>
<comment type="subunit">
    <text evidence="5">A double ring-shaped homohexamer of HslV is capped on each side by a ring-shaped HslU homohexamer. The assembly of the HslU/HslV complex is dependent on binding of ATP.</text>
</comment>
<evidence type="ECO:0000256" key="5">
    <source>
        <dbReference type="HAMAP-Rule" id="MF_00249"/>
    </source>
</evidence>
<comment type="function">
    <text evidence="5">ATPase subunit of a proteasome-like degradation complex; this subunit has chaperone activity. The binding of ATP and its subsequent hydrolysis by HslU are essential for unfolding of protein substrates subsequently hydrolyzed by HslV. HslU recognizes the N-terminal part of its protein substrates and unfolds these before they are guided to HslV for hydrolysis.</text>
</comment>
<dbReference type="Proteomes" id="UP000077096">
    <property type="component" value="Chromosome"/>
</dbReference>
<dbReference type="GO" id="GO:0009376">
    <property type="term" value="C:HslUV protease complex"/>
    <property type="evidence" value="ECO:0007669"/>
    <property type="project" value="UniProtKB-UniRule"/>
</dbReference>
<dbReference type="InterPro" id="IPR003593">
    <property type="entry name" value="AAA+_ATPase"/>
</dbReference>
<evidence type="ECO:0000256" key="4">
    <source>
        <dbReference type="ARBA" id="ARBA00023186"/>
    </source>
</evidence>
<feature type="binding site" evidence="5">
    <location>
        <position position="345"/>
    </location>
    <ligand>
        <name>ATP</name>
        <dbReference type="ChEBI" id="CHEBI:30616"/>
    </ligand>
</feature>
<feature type="domain" description="AAA+ ATPase" evidence="6">
    <location>
        <begin position="58"/>
        <end position="356"/>
    </location>
</feature>
<proteinExistence type="inferred from homology"/>
<dbReference type="OrthoDB" id="9804062at2"/>
<dbReference type="Gene3D" id="3.40.50.300">
    <property type="entry name" value="P-loop containing nucleotide triphosphate hydrolases"/>
    <property type="match status" value="2"/>
</dbReference>
<dbReference type="PATRIC" id="fig|93466.3.peg.301"/>